<name>A0A5C5V8D7_9BACT</name>
<evidence type="ECO:0000313" key="4">
    <source>
        <dbReference type="EMBL" id="TWT34002.1"/>
    </source>
</evidence>
<dbReference type="AlphaFoldDB" id="A0A5C5V8D7"/>
<dbReference type="OrthoDB" id="279326at2"/>
<feature type="chain" id="PRO_5022833787" evidence="2">
    <location>
        <begin position="27"/>
        <end position="221"/>
    </location>
</feature>
<dbReference type="PROSITE" id="PS51257">
    <property type="entry name" value="PROKAR_LIPOPROTEIN"/>
    <property type="match status" value="1"/>
</dbReference>
<dbReference type="Proteomes" id="UP000316714">
    <property type="component" value="Unassembled WGS sequence"/>
</dbReference>
<evidence type="ECO:0000259" key="3">
    <source>
        <dbReference type="PROSITE" id="PS51549"/>
    </source>
</evidence>
<keyword evidence="5" id="KW-1185">Reference proteome</keyword>
<dbReference type="EMBL" id="SIHJ01000002">
    <property type="protein sequence ID" value="TWT34002.1"/>
    <property type="molecule type" value="Genomic_DNA"/>
</dbReference>
<dbReference type="InterPro" id="IPR052126">
    <property type="entry name" value="Spindle_Org/Thrombomodulin"/>
</dbReference>
<feature type="signal peptide" evidence="2">
    <location>
        <begin position="1"/>
        <end position="26"/>
    </location>
</feature>
<dbReference type="SMART" id="SM00686">
    <property type="entry name" value="DM13"/>
    <property type="match status" value="1"/>
</dbReference>
<reference evidence="4 5" key="1">
    <citation type="submission" date="2019-02" db="EMBL/GenBank/DDBJ databases">
        <title>Deep-cultivation of Planctomycetes and their phenomic and genomic characterization uncovers novel biology.</title>
        <authorList>
            <person name="Wiegand S."/>
            <person name="Jogler M."/>
            <person name="Boedeker C."/>
            <person name="Pinto D."/>
            <person name="Vollmers J."/>
            <person name="Rivas-Marin E."/>
            <person name="Kohn T."/>
            <person name="Peeters S.H."/>
            <person name="Heuer A."/>
            <person name="Rast P."/>
            <person name="Oberbeckmann S."/>
            <person name="Bunk B."/>
            <person name="Jeske O."/>
            <person name="Meyerdierks A."/>
            <person name="Storesund J.E."/>
            <person name="Kallscheuer N."/>
            <person name="Luecker S."/>
            <person name="Lage O.M."/>
            <person name="Pohl T."/>
            <person name="Merkel B.J."/>
            <person name="Hornburger P."/>
            <person name="Mueller R.-W."/>
            <person name="Bruemmer F."/>
            <person name="Labrenz M."/>
            <person name="Spormann A.M."/>
            <person name="Op Den Camp H."/>
            <person name="Overmann J."/>
            <person name="Amann R."/>
            <person name="Jetten M.S.M."/>
            <person name="Mascher T."/>
            <person name="Medema M.H."/>
            <person name="Devos D.P."/>
            <person name="Kaster A.-K."/>
            <person name="Ovreas L."/>
            <person name="Rohde M."/>
            <person name="Galperin M.Y."/>
            <person name="Jogler C."/>
        </authorList>
    </citation>
    <scope>NUCLEOTIDE SEQUENCE [LARGE SCALE GENOMIC DNA]</scope>
    <source>
        <strain evidence="4 5">KOR34</strain>
    </source>
</reference>
<evidence type="ECO:0000313" key="5">
    <source>
        <dbReference type="Proteomes" id="UP000316714"/>
    </source>
</evidence>
<sequence length="221" mass="23151" precursor="true">MQRRNLLLTLVGSSCAALLLAPAAQGQPGPGWLANLSTVAHDVSGTVLVVDEDTLQVNHFTYDGGGISVYLYLGAADTTADFTAGLEIGPQLLGSEFDGTQPPLVIDLPAGQTIDGWNAISVWCDAVGVSFGSGAFHPPVGEIPGDFNTDGVVDAADYTVWRDNESGGYDAADYLVWRESYGTISTDRDSPRSTTAPEPGAVLMLAVAVVLPTVGRRPSRR</sequence>
<evidence type="ECO:0000256" key="1">
    <source>
        <dbReference type="ARBA" id="ARBA00022737"/>
    </source>
</evidence>
<feature type="domain" description="DM13" evidence="3">
    <location>
        <begin position="26"/>
        <end position="137"/>
    </location>
</feature>
<dbReference type="PANTHER" id="PTHR24036">
    <property type="entry name" value="SKELETOR-RELATED"/>
    <property type="match status" value="1"/>
</dbReference>
<comment type="caution">
    <text evidence="4">The sequence shown here is derived from an EMBL/GenBank/DDBJ whole genome shotgun (WGS) entry which is preliminary data.</text>
</comment>
<accession>A0A5C5V8D7</accession>
<evidence type="ECO:0000256" key="2">
    <source>
        <dbReference type="SAM" id="SignalP"/>
    </source>
</evidence>
<keyword evidence="1" id="KW-0677">Repeat</keyword>
<dbReference type="RefSeq" id="WP_146567083.1">
    <property type="nucleotide sequence ID" value="NZ_SIHJ01000002.1"/>
</dbReference>
<gene>
    <name evidence="4" type="ORF">KOR34_38380</name>
</gene>
<organism evidence="4 5">
    <name type="scientific">Posidoniimonas corsicana</name>
    <dbReference type="NCBI Taxonomy" id="1938618"/>
    <lineage>
        <taxon>Bacteria</taxon>
        <taxon>Pseudomonadati</taxon>
        <taxon>Planctomycetota</taxon>
        <taxon>Planctomycetia</taxon>
        <taxon>Pirellulales</taxon>
        <taxon>Lacipirellulaceae</taxon>
        <taxon>Posidoniimonas</taxon>
    </lineage>
</organism>
<dbReference type="Pfam" id="PF10517">
    <property type="entry name" value="DM13"/>
    <property type="match status" value="1"/>
</dbReference>
<dbReference type="PROSITE" id="PS51549">
    <property type="entry name" value="DM13"/>
    <property type="match status" value="1"/>
</dbReference>
<keyword evidence="2" id="KW-0732">Signal</keyword>
<protein>
    <submittedName>
        <fullName evidence="4">Electron transfer DM13</fullName>
    </submittedName>
</protein>
<dbReference type="InterPro" id="IPR019545">
    <property type="entry name" value="DM13_domain"/>
</dbReference>
<dbReference type="PANTHER" id="PTHR24036:SF5">
    <property type="entry name" value="THROMBOMODULIN"/>
    <property type="match status" value="1"/>
</dbReference>
<proteinExistence type="predicted"/>